<accession>A0ABV2CN41</accession>
<keyword evidence="1" id="KW-0812">Transmembrane</keyword>
<proteinExistence type="predicted"/>
<comment type="caution">
    <text evidence="2">The sequence shown here is derived from an EMBL/GenBank/DDBJ whole genome shotgun (WGS) entry which is preliminary data.</text>
</comment>
<keyword evidence="1" id="KW-1133">Transmembrane helix</keyword>
<dbReference type="RefSeq" id="WP_345925686.1">
    <property type="nucleotide sequence ID" value="NZ_JBDIVF010000002.1"/>
</dbReference>
<protein>
    <submittedName>
        <fullName evidence="2">Uncharacterized protein</fullName>
    </submittedName>
</protein>
<reference evidence="2 3" key="1">
    <citation type="submission" date="2024-07" db="EMBL/GenBank/DDBJ databases">
        <title>Uliginosibacterium paludis KCTC:42655.</title>
        <authorList>
            <person name="Kim M.K."/>
        </authorList>
    </citation>
    <scope>NUCLEOTIDE SEQUENCE [LARGE SCALE GENOMIC DNA]</scope>
    <source>
        <strain evidence="2 3">KCTC 42655</strain>
    </source>
</reference>
<evidence type="ECO:0000313" key="2">
    <source>
        <dbReference type="EMBL" id="MET1489326.1"/>
    </source>
</evidence>
<dbReference type="Proteomes" id="UP001548590">
    <property type="component" value="Unassembled WGS sequence"/>
</dbReference>
<keyword evidence="1" id="KW-0472">Membrane</keyword>
<name>A0ABV2CN41_9RHOO</name>
<dbReference type="EMBL" id="JBEWLZ010000003">
    <property type="protein sequence ID" value="MET1489326.1"/>
    <property type="molecule type" value="Genomic_DNA"/>
</dbReference>
<evidence type="ECO:0000313" key="3">
    <source>
        <dbReference type="Proteomes" id="UP001548590"/>
    </source>
</evidence>
<keyword evidence="3" id="KW-1185">Reference proteome</keyword>
<sequence>MTYLEFITGMTQVLAWPMLIFVLLFYYRDKLTEFAIEMQGAKLQVKLVKEGEAPKANEASLAVSHETAYYKLYSNGVLVQNLKIRVMPGIEKLPLIYPITFPNELLSIQIIGEDAAWTTRASLSNCDLKVAPSSHERELQLRISGV</sequence>
<organism evidence="2 3">
    <name type="scientific">Uliginosibacterium paludis</name>
    <dbReference type="NCBI Taxonomy" id="1615952"/>
    <lineage>
        <taxon>Bacteria</taxon>
        <taxon>Pseudomonadati</taxon>
        <taxon>Pseudomonadota</taxon>
        <taxon>Betaproteobacteria</taxon>
        <taxon>Rhodocyclales</taxon>
        <taxon>Zoogloeaceae</taxon>
        <taxon>Uliginosibacterium</taxon>
    </lineage>
</organism>
<evidence type="ECO:0000256" key="1">
    <source>
        <dbReference type="SAM" id="Phobius"/>
    </source>
</evidence>
<gene>
    <name evidence="2" type="ORF">ABVT11_05775</name>
</gene>
<feature type="transmembrane region" description="Helical" evidence="1">
    <location>
        <begin position="6"/>
        <end position="27"/>
    </location>
</feature>